<sequence length="138" mass="15668">MEGHDEELTIDVPEPLPESAPTLKPPAITTVGTEEQWEKLIQQNQESNKALVVDFRSTWCKPSLVIAPFFEELSGRFPAAVFARVDVDELETVMEEFNVSSCRVSRCSRVERSWMNLAGPPRLLWRAWLPNTPLTDGR</sequence>
<protein>
    <recommendedName>
        <fullName evidence="2">Thioredoxin domain-containing protein</fullName>
    </recommendedName>
</protein>
<accession>A0A6A4FJ15</accession>
<dbReference type="EMBL" id="QXFT01000731">
    <property type="protein sequence ID" value="KAE9336969.1"/>
    <property type="molecule type" value="Genomic_DNA"/>
</dbReference>
<comment type="caution">
    <text evidence="3">The sequence shown here is derived from an EMBL/GenBank/DDBJ whole genome shotgun (WGS) entry which is preliminary data.</text>
</comment>
<dbReference type="InterPro" id="IPR036249">
    <property type="entry name" value="Thioredoxin-like_sf"/>
</dbReference>
<name>A0A6A4FJ15_9STRA</name>
<dbReference type="PANTHER" id="PTHR10438:SF463">
    <property type="entry name" value="THIOREDOXIN"/>
    <property type="match status" value="1"/>
</dbReference>
<proteinExistence type="predicted"/>
<reference evidence="3 4" key="1">
    <citation type="submission" date="2018-08" db="EMBL/GenBank/DDBJ databases">
        <title>Genomic investigation of the strawberry pathogen Phytophthora fragariae indicates pathogenicity is determined by transcriptional variation in three key races.</title>
        <authorList>
            <person name="Adams T.M."/>
            <person name="Armitage A.D."/>
            <person name="Sobczyk M.K."/>
            <person name="Bates H.J."/>
            <person name="Dunwell J.M."/>
            <person name="Nellist C.F."/>
            <person name="Harrison R.J."/>
        </authorList>
    </citation>
    <scope>NUCLEOTIDE SEQUENCE [LARGE SCALE GENOMIC DNA]</scope>
    <source>
        <strain evidence="3 4">SCRP333</strain>
    </source>
</reference>
<dbReference type="InterPro" id="IPR050620">
    <property type="entry name" value="Thioredoxin_H-type-like"/>
</dbReference>
<dbReference type="Pfam" id="PF00085">
    <property type="entry name" value="Thioredoxin"/>
    <property type="match status" value="1"/>
</dbReference>
<dbReference type="PANTHER" id="PTHR10438">
    <property type="entry name" value="THIOREDOXIN"/>
    <property type="match status" value="1"/>
</dbReference>
<dbReference type="SUPFAM" id="SSF52833">
    <property type="entry name" value="Thioredoxin-like"/>
    <property type="match status" value="1"/>
</dbReference>
<evidence type="ECO:0000313" key="4">
    <source>
        <dbReference type="Proteomes" id="UP000434957"/>
    </source>
</evidence>
<evidence type="ECO:0000259" key="2">
    <source>
        <dbReference type="Pfam" id="PF00085"/>
    </source>
</evidence>
<gene>
    <name evidence="3" type="ORF">PR003_g12241</name>
</gene>
<feature type="domain" description="Thioredoxin" evidence="2">
    <location>
        <begin position="31"/>
        <end position="101"/>
    </location>
</feature>
<organism evidence="3 4">
    <name type="scientific">Phytophthora rubi</name>
    <dbReference type="NCBI Taxonomy" id="129364"/>
    <lineage>
        <taxon>Eukaryota</taxon>
        <taxon>Sar</taxon>
        <taxon>Stramenopiles</taxon>
        <taxon>Oomycota</taxon>
        <taxon>Peronosporomycetes</taxon>
        <taxon>Peronosporales</taxon>
        <taxon>Peronosporaceae</taxon>
        <taxon>Phytophthora</taxon>
    </lineage>
</organism>
<dbReference type="Proteomes" id="UP000434957">
    <property type="component" value="Unassembled WGS sequence"/>
</dbReference>
<evidence type="ECO:0000256" key="1">
    <source>
        <dbReference type="SAM" id="MobiDB-lite"/>
    </source>
</evidence>
<keyword evidence="4" id="KW-1185">Reference proteome</keyword>
<feature type="region of interest" description="Disordered" evidence="1">
    <location>
        <begin position="1"/>
        <end position="24"/>
    </location>
</feature>
<dbReference type="InterPro" id="IPR013766">
    <property type="entry name" value="Thioredoxin_domain"/>
</dbReference>
<dbReference type="AlphaFoldDB" id="A0A6A4FJ15"/>
<dbReference type="Gene3D" id="3.40.30.10">
    <property type="entry name" value="Glutaredoxin"/>
    <property type="match status" value="1"/>
</dbReference>
<evidence type="ECO:0000313" key="3">
    <source>
        <dbReference type="EMBL" id="KAE9336969.1"/>
    </source>
</evidence>
<dbReference type="CDD" id="cd02947">
    <property type="entry name" value="TRX_family"/>
    <property type="match status" value="1"/>
</dbReference>